<evidence type="ECO:0000256" key="5">
    <source>
        <dbReference type="SAM" id="MobiDB-lite"/>
    </source>
</evidence>
<dbReference type="InterPro" id="IPR043502">
    <property type="entry name" value="DNA/RNA_pol_sf"/>
</dbReference>
<evidence type="ECO:0000256" key="3">
    <source>
        <dbReference type="ARBA" id="ARBA00022722"/>
    </source>
</evidence>
<gene>
    <name evidence="9" type="ORF">HOLleu_16494</name>
</gene>
<dbReference type="Gene3D" id="3.10.10.10">
    <property type="entry name" value="HIV Type 1 Reverse Transcriptase, subunit A, domain 1"/>
    <property type="match status" value="1"/>
</dbReference>
<dbReference type="CDD" id="cd01647">
    <property type="entry name" value="RT_LTR"/>
    <property type="match status" value="1"/>
</dbReference>
<evidence type="ECO:0000256" key="4">
    <source>
        <dbReference type="ARBA" id="ARBA00022759"/>
    </source>
</evidence>
<keyword evidence="1" id="KW-0808">Transferase</keyword>
<dbReference type="InterPro" id="IPR000477">
    <property type="entry name" value="RT_dom"/>
</dbReference>
<dbReference type="GO" id="GO:0004519">
    <property type="term" value="F:endonuclease activity"/>
    <property type="evidence" value="ECO:0007669"/>
    <property type="project" value="UniProtKB-KW"/>
</dbReference>
<dbReference type="Pfam" id="PF04129">
    <property type="entry name" value="Vps52_CC"/>
    <property type="match status" value="1"/>
</dbReference>
<feature type="region of interest" description="Disordered" evidence="5">
    <location>
        <begin position="187"/>
        <end position="223"/>
    </location>
</feature>
<evidence type="ECO:0000313" key="9">
    <source>
        <dbReference type="EMBL" id="KAJ8038931.1"/>
    </source>
</evidence>
<evidence type="ECO:0000313" key="10">
    <source>
        <dbReference type="Proteomes" id="UP001152320"/>
    </source>
</evidence>
<dbReference type="InterPro" id="IPR050951">
    <property type="entry name" value="Retrovirus_Pol_polyprotein"/>
</dbReference>
<evidence type="ECO:0000256" key="2">
    <source>
        <dbReference type="ARBA" id="ARBA00022695"/>
    </source>
</evidence>
<dbReference type="InterPro" id="IPR021109">
    <property type="entry name" value="Peptidase_aspartic_dom_sf"/>
</dbReference>
<dbReference type="Gene3D" id="3.30.70.270">
    <property type="match status" value="1"/>
</dbReference>
<name>A0A9Q1C6S8_HOLLE</name>
<organism evidence="9 10">
    <name type="scientific">Holothuria leucospilota</name>
    <name type="common">Black long sea cucumber</name>
    <name type="synonym">Mertensiothuria leucospilota</name>
    <dbReference type="NCBI Taxonomy" id="206669"/>
    <lineage>
        <taxon>Eukaryota</taxon>
        <taxon>Metazoa</taxon>
        <taxon>Echinodermata</taxon>
        <taxon>Eleutherozoa</taxon>
        <taxon>Echinozoa</taxon>
        <taxon>Holothuroidea</taxon>
        <taxon>Aspidochirotacea</taxon>
        <taxon>Aspidochirotida</taxon>
        <taxon>Holothuriidae</taxon>
        <taxon>Holothuria</taxon>
    </lineage>
</organism>
<feature type="domain" description="Reverse transcriptase" evidence="7">
    <location>
        <begin position="543"/>
        <end position="629"/>
    </location>
</feature>
<accession>A0A9Q1C6S8</accession>
<dbReference type="Proteomes" id="UP001152320">
    <property type="component" value="Chromosome 7"/>
</dbReference>
<dbReference type="OrthoDB" id="775972at2759"/>
<dbReference type="EMBL" id="JAIZAY010000007">
    <property type="protein sequence ID" value="KAJ8038931.1"/>
    <property type="molecule type" value="Genomic_DNA"/>
</dbReference>
<keyword evidence="6" id="KW-0812">Transmembrane</keyword>
<dbReference type="Gene3D" id="2.40.70.10">
    <property type="entry name" value="Acid Proteases"/>
    <property type="match status" value="1"/>
</dbReference>
<dbReference type="Pfam" id="PF00078">
    <property type="entry name" value="RVT_1"/>
    <property type="match status" value="1"/>
</dbReference>
<feature type="region of interest" description="Disordered" evidence="5">
    <location>
        <begin position="256"/>
        <end position="312"/>
    </location>
</feature>
<comment type="caution">
    <text evidence="9">The sequence shown here is derived from an EMBL/GenBank/DDBJ whole genome shotgun (WGS) entry which is preliminary data.</text>
</comment>
<feature type="domain" description="Vps52 coiled-coil" evidence="8">
    <location>
        <begin position="682"/>
        <end position="850"/>
    </location>
</feature>
<evidence type="ECO:0000256" key="6">
    <source>
        <dbReference type="SAM" id="Phobius"/>
    </source>
</evidence>
<dbReference type="PANTHER" id="PTHR37984:SF5">
    <property type="entry name" value="PROTEIN NYNRIN-LIKE"/>
    <property type="match status" value="1"/>
</dbReference>
<feature type="compositionally biased region" description="Basic residues" evidence="5">
    <location>
        <begin position="211"/>
        <end position="222"/>
    </location>
</feature>
<evidence type="ECO:0000259" key="8">
    <source>
        <dbReference type="Pfam" id="PF04129"/>
    </source>
</evidence>
<proteinExistence type="predicted"/>
<keyword evidence="4" id="KW-0378">Hydrolase</keyword>
<keyword evidence="3" id="KW-0540">Nuclease</keyword>
<dbReference type="SUPFAM" id="SSF50630">
    <property type="entry name" value="Acid proteases"/>
    <property type="match status" value="1"/>
</dbReference>
<feature type="compositionally biased region" description="Low complexity" evidence="5">
    <location>
        <begin position="196"/>
        <end position="210"/>
    </location>
</feature>
<feature type="compositionally biased region" description="Basic residues" evidence="5">
    <location>
        <begin position="268"/>
        <end position="281"/>
    </location>
</feature>
<dbReference type="PANTHER" id="PTHR37984">
    <property type="entry name" value="PROTEIN CBG26694"/>
    <property type="match status" value="1"/>
</dbReference>
<evidence type="ECO:0000259" key="7">
    <source>
        <dbReference type="Pfam" id="PF00078"/>
    </source>
</evidence>
<evidence type="ECO:0000256" key="1">
    <source>
        <dbReference type="ARBA" id="ARBA00022679"/>
    </source>
</evidence>
<keyword evidence="6" id="KW-1133">Transmembrane helix</keyword>
<keyword evidence="4" id="KW-0255">Endonuclease</keyword>
<dbReference type="GO" id="GO:0016779">
    <property type="term" value="F:nucleotidyltransferase activity"/>
    <property type="evidence" value="ECO:0007669"/>
    <property type="project" value="UniProtKB-KW"/>
</dbReference>
<reference evidence="9" key="1">
    <citation type="submission" date="2021-10" db="EMBL/GenBank/DDBJ databases">
        <title>Tropical sea cucumber genome reveals ecological adaptation and Cuvierian tubules defense mechanism.</title>
        <authorList>
            <person name="Chen T."/>
        </authorList>
    </citation>
    <scope>NUCLEOTIDE SEQUENCE</scope>
    <source>
        <strain evidence="9">Nanhai2018</strain>
        <tissue evidence="9">Muscle</tissue>
    </source>
</reference>
<dbReference type="SUPFAM" id="SSF56672">
    <property type="entry name" value="DNA/RNA polymerases"/>
    <property type="match status" value="1"/>
</dbReference>
<feature type="compositionally biased region" description="Basic and acidic residues" evidence="5">
    <location>
        <begin position="293"/>
        <end position="310"/>
    </location>
</feature>
<keyword evidence="6" id="KW-0472">Membrane</keyword>
<dbReference type="Gene3D" id="4.10.60.10">
    <property type="entry name" value="Zinc finger, CCHC-type"/>
    <property type="match status" value="1"/>
</dbReference>
<dbReference type="AlphaFoldDB" id="A0A9Q1C6S8"/>
<protein>
    <submittedName>
        <fullName evidence="9">Vacuolar protein sorting-associated protein 52-like</fullName>
    </submittedName>
</protein>
<keyword evidence="10" id="KW-1185">Reference proteome</keyword>
<dbReference type="InterPro" id="IPR048319">
    <property type="entry name" value="Vps52_CC"/>
</dbReference>
<dbReference type="InterPro" id="IPR043128">
    <property type="entry name" value="Rev_trsase/Diguanyl_cyclase"/>
</dbReference>
<sequence length="871" mass="98643">MTNFRQPTQAFLPAFDATYNGEEDWDCYVERFELFLTANGLDLADCDRNPRVIAMFLHALGAKFYAIVRNLVAPEKPTAKSYSELKSTLRKHLKTTPMVVAERRKFLRRDQVPGESTTDYVVQLKKLSLHCSYGDKLDENLRDRFISGLRDEPTALKLMEKVGEQDNLSFNKAVEFALARESTAESTKAMRSAGETASAAVSANVNTVQRSQRKQPRSRKQCYRCGRNHPPEDCWFKSTECRRCSKIGHIERMCHRRSEEPKAENKKKGQYGKKSYQRKSGKKESQATSKTVNKLDEQVQSENPKEHSDSDSEYDFTMLKLHEEGKVADTGAIYVPIEIEGTVVNMEVDTGSGVSMVPLQFYERHLKHIPLLAGDKSLQSFTGQTVKASGKVYVDVRYGNYEGKLKLYVMDCTEYYLLGREWLGVIPLDWKSLISQRSKPEKVLKVSELEQVINKHAELFEKGLGRLTDAKAKIILREEAQPVMRKPVKVPYALKEKVEAELVRLEKCGVITPVSHSEWGSSIVAVEKKDGSVRICGNYKNTLNPVLKPVAPPPINVEDILANLCGGVAFSKLDLAHAYNQMEVEEDSKQFLTLSTHKGLFQQNRLVFGITTAPAIWQAAIEQVLQGLPGVQTPDPDVVDLNLGVLDLTSDEFILDEGVDLREYAKQIEAELEGVENASIQDYIKESQNIASLHNQITACDAILERMEQMLSGFQTDLGSLSAEIQTLQKQSISMNIKLQNRQAVRGELSQFVDEMAVPESMINHILDTPVTERQFLEQLHELNHKISFVKEQSFKEALSCRDVVDVLENLKLKAIAKIREFLLQKINQMKKPMANYQVQQNALLKARWVIWSYFSSLFFCTICFHVSCLT</sequence>
<feature type="transmembrane region" description="Helical" evidence="6">
    <location>
        <begin position="849"/>
        <end position="870"/>
    </location>
</feature>
<feature type="compositionally biased region" description="Basic and acidic residues" evidence="5">
    <location>
        <begin position="256"/>
        <end position="267"/>
    </location>
</feature>
<keyword evidence="2" id="KW-0548">Nucleotidyltransferase</keyword>